<feature type="compositionally biased region" description="Polar residues" evidence="1">
    <location>
        <begin position="1136"/>
        <end position="1146"/>
    </location>
</feature>
<keyword evidence="3" id="KW-1185">Reference proteome</keyword>
<evidence type="ECO:0000256" key="1">
    <source>
        <dbReference type="SAM" id="MobiDB-lite"/>
    </source>
</evidence>
<feature type="compositionally biased region" description="Low complexity" evidence="1">
    <location>
        <begin position="1081"/>
        <end position="1092"/>
    </location>
</feature>
<proteinExistence type="predicted"/>
<sequence length="1200" mass="127344">PPFSATAPTVLGQVFRLLEADYHGDGLCCLLDFLIPAKRLFEHVRQAACAPYCNCLFLHEGWPLCLHEKVVIHLAPLNLLLLRPGDFYLQAEPCQDQAAGIVLKCLSRDLRAVEEIPVPQPSYSLLFTNEWLEEVNRGLDRAPLRTCLVATENGVMPMPWSKIATPEFIEKPKVAPSLAQAAAAPLTAARDRGSLECPGAAAAPVPGSGGHAAGTVRERKAVPPSKYPGLIKVEQAGPWEPGARGSVAPSLCDVLSGDLEGEYVDLLELSADGGSGVPPGSEQPAPPGEAEPSSESEPGLLRANGRPAAEKWACGRGPSAGEGPCTPCLRRRRSRDPQCPGPRCWYRESYAAAVQSPIGCGAGPMAAIQEECEGPSHDPPPAVKPPDGHRSPRSGCPPRAASQEAKAEEATTQGYLKLRKSPAGAGRNPSRSEPPAASHKFPFSKGPRQPAAPPLAPSLLVPHSRCVCPAGADQAEAALLHVGSPPGTGCGNGPCAPAAAPDPLPADGSAPQLPRWQDLSTQLLLSGVACLPGSTDKLGRALIQVSTSSRAWEASWCSAREVARLLLYLCSIPRARGAGLAEKGSVQPPLTSPLLSRQRSCPGAIRSLLLLAEKEALSPFGCPPQVEALASLDDLGRYVDPSQLTRDLDGTFPYCHSEWVPFFQKLHPFVADLTAVSELLRRAIGELERGASPEGLQEATERTERYRELMRTVLRDPQLVTLQRDAGATLARLSKEATRLSSSPDVRSHMDAALGLYNRVEEEVHTLVAKSNQCLERLEHVQKIRELEAEFGKLSGWMDEEGESRLRELSTAEWGADSPEKSYRRFKEFFIQATVGPCGLSWMCLSRLCNAGPAPGLGALEAARGDFQARLTSFYADVERQQAELETLLNLYRFYDKVNMLRPRPHGHDQGDGAGWENKELLSIRAGASLTRACCKLSAEFPAPRLQAMKAQACALRHCWGLGLWHKAWGRYRETRQALAEMLGKAEEAQGPEGACSGTGGTCGSAPAGSGPGAAGGEPHTCQAPSDPDPAPPAHEQQGAAAAGSKRCEAESGGADDAPPDPCTGPSHVQQPQGCSPEGVLGAALPGAGALARDAPTQEPPLTCCSDTGQRLEGSASHPVRDGRRAGKRPEAAQYFQVSRHSSFSSEDTDSQHSAEDLPAASAALSRDPSPRLACPQGESAGILYLEKPHANSPAQAGAE</sequence>
<reference evidence="2" key="1">
    <citation type="submission" date="2025-08" db="UniProtKB">
        <authorList>
            <consortium name="Ensembl"/>
        </authorList>
    </citation>
    <scope>IDENTIFICATION</scope>
</reference>
<dbReference type="GeneTree" id="ENSGT00940000161174"/>
<dbReference type="PANTHER" id="PTHR45845">
    <property type="entry name" value="RHO GUANINE NUCLEOTIDE EXCHANGE FACTOR-RELATED"/>
    <property type="match status" value="1"/>
</dbReference>
<feature type="region of interest" description="Disordered" evidence="1">
    <location>
        <begin position="371"/>
        <end position="456"/>
    </location>
</feature>
<feature type="compositionally biased region" description="Low complexity" evidence="1">
    <location>
        <begin position="290"/>
        <end position="299"/>
    </location>
</feature>
<dbReference type="Proteomes" id="UP000594220">
    <property type="component" value="Unplaced"/>
</dbReference>
<evidence type="ECO:0000313" key="2">
    <source>
        <dbReference type="Ensembl" id="ENSCPRP00005011243.1"/>
    </source>
</evidence>
<dbReference type="PANTHER" id="PTHR45845:SF2">
    <property type="entry name" value="RIKEN CDNA D630003M21 GENE"/>
    <property type="match status" value="1"/>
</dbReference>
<dbReference type="AlphaFoldDB" id="A0A7M4EKI4"/>
<protein>
    <submittedName>
        <fullName evidence="2">KIAA1755</fullName>
    </submittedName>
</protein>
<feature type="region of interest" description="Disordered" evidence="1">
    <location>
        <begin position="270"/>
        <end position="339"/>
    </location>
</feature>
<dbReference type="InterPro" id="IPR052231">
    <property type="entry name" value="Rho_GEF_signaling-related"/>
</dbReference>
<feature type="region of interest" description="Disordered" evidence="1">
    <location>
        <begin position="1007"/>
        <end position="1178"/>
    </location>
</feature>
<name>A0A7M4EKI4_CROPO</name>
<gene>
    <name evidence="2" type="primary">KIAA1755</name>
</gene>
<evidence type="ECO:0000313" key="3">
    <source>
        <dbReference type="Proteomes" id="UP000594220"/>
    </source>
</evidence>
<dbReference type="Gene3D" id="1.20.58.60">
    <property type="match status" value="1"/>
</dbReference>
<organism evidence="2 3">
    <name type="scientific">Crocodylus porosus</name>
    <name type="common">Saltwater crocodile</name>
    <name type="synonym">Estuarine crocodile</name>
    <dbReference type="NCBI Taxonomy" id="8502"/>
    <lineage>
        <taxon>Eukaryota</taxon>
        <taxon>Metazoa</taxon>
        <taxon>Chordata</taxon>
        <taxon>Craniata</taxon>
        <taxon>Vertebrata</taxon>
        <taxon>Euteleostomi</taxon>
        <taxon>Archelosauria</taxon>
        <taxon>Archosauria</taxon>
        <taxon>Crocodylia</taxon>
        <taxon>Longirostres</taxon>
        <taxon>Crocodylidae</taxon>
        <taxon>Crocodylus</taxon>
    </lineage>
</organism>
<accession>A0A7M4EKI4</accession>
<reference evidence="2" key="2">
    <citation type="submission" date="2025-09" db="UniProtKB">
        <authorList>
            <consortium name="Ensembl"/>
        </authorList>
    </citation>
    <scope>IDENTIFICATION</scope>
</reference>
<feature type="region of interest" description="Disordered" evidence="1">
    <location>
        <begin position="201"/>
        <end position="221"/>
    </location>
</feature>
<dbReference type="Ensembl" id="ENSCPRT00005013270.1">
    <property type="protein sequence ID" value="ENSCPRP00005011243.1"/>
    <property type="gene ID" value="ENSCPRG00005008017.1"/>
</dbReference>
<feature type="compositionally biased region" description="Basic and acidic residues" evidence="1">
    <location>
        <begin position="1119"/>
        <end position="1131"/>
    </location>
</feature>